<name>A0AAD9VE07_ACRCE</name>
<dbReference type="InterPro" id="IPR013577">
    <property type="entry name" value="LLGL2"/>
</dbReference>
<dbReference type="PROSITE" id="PS50892">
    <property type="entry name" value="V_SNARE"/>
    <property type="match status" value="1"/>
</dbReference>
<protein>
    <submittedName>
        <fullName evidence="8">Syntaxin-binding protein 5</fullName>
    </submittedName>
</protein>
<evidence type="ECO:0000259" key="7">
    <source>
        <dbReference type="PROSITE" id="PS50892"/>
    </source>
</evidence>
<evidence type="ECO:0000256" key="5">
    <source>
        <dbReference type="PROSITE-ProRule" id="PRU00290"/>
    </source>
</evidence>
<comment type="caution">
    <text evidence="8">The sequence shown here is derived from an EMBL/GenBank/DDBJ whole genome shotgun (WGS) entry which is preliminary data.</text>
</comment>
<dbReference type="InterPro" id="IPR036322">
    <property type="entry name" value="WD40_repeat_dom_sf"/>
</dbReference>
<dbReference type="InterPro" id="IPR013905">
    <property type="entry name" value="Lgl_C_dom"/>
</dbReference>
<evidence type="ECO:0000256" key="2">
    <source>
        <dbReference type="ARBA" id="ARBA00008070"/>
    </source>
</evidence>
<dbReference type="InterPro" id="IPR042855">
    <property type="entry name" value="V_SNARE_CC"/>
</dbReference>
<dbReference type="Proteomes" id="UP001249851">
    <property type="component" value="Unassembled WGS sequence"/>
</dbReference>
<reference evidence="8" key="1">
    <citation type="journal article" date="2023" name="G3 (Bethesda)">
        <title>Whole genome assembly and annotation of the endangered Caribbean coral Acropora cervicornis.</title>
        <authorList>
            <person name="Selwyn J.D."/>
            <person name="Vollmer S.V."/>
        </authorList>
    </citation>
    <scope>NUCLEOTIDE SEQUENCE</scope>
    <source>
        <strain evidence="8">K2</strain>
    </source>
</reference>
<dbReference type="AlphaFoldDB" id="A0AAD9VE07"/>
<dbReference type="GO" id="GO:0006893">
    <property type="term" value="P:Golgi to plasma membrane transport"/>
    <property type="evidence" value="ECO:0007669"/>
    <property type="project" value="TreeGrafter"/>
</dbReference>
<dbReference type="Gene3D" id="1.20.5.110">
    <property type="match status" value="1"/>
</dbReference>
<evidence type="ECO:0000256" key="3">
    <source>
        <dbReference type="ARBA" id="ARBA00022483"/>
    </source>
</evidence>
<feature type="region of interest" description="Disordered" evidence="6">
    <location>
        <begin position="470"/>
        <end position="489"/>
    </location>
</feature>
<keyword evidence="5" id="KW-0175">Coiled coil</keyword>
<evidence type="ECO:0000313" key="8">
    <source>
        <dbReference type="EMBL" id="KAK2570919.1"/>
    </source>
</evidence>
<dbReference type="InterPro" id="IPR015943">
    <property type="entry name" value="WD40/YVTN_repeat-like_dom_sf"/>
</dbReference>
<proteinExistence type="inferred from homology"/>
<evidence type="ECO:0000256" key="6">
    <source>
        <dbReference type="SAM" id="MobiDB-lite"/>
    </source>
</evidence>
<evidence type="ECO:0000256" key="4">
    <source>
        <dbReference type="ARBA" id="ARBA00022490"/>
    </source>
</evidence>
<evidence type="ECO:0000256" key="1">
    <source>
        <dbReference type="ARBA" id="ARBA00004496"/>
    </source>
</evidence>
<dbReference type="GO" id="GO:0005096">
    <property type="term" value="F:GTPase activator activity"/>
    <property type="evidence" value="ECO:0007669"/>
    <property type="project" value="TreeGrafter"/>
</dbReference>
<dbReference type="GO" id="GO:0006887">
    <property type="term" value="P:exocytosis"/>
    <property type="evidence" value="ECO:0007669"/>
    <property type="project" value="UniProtKB-KW"/>
</dbReference>
<dbReference type="CDD" id="cd15873">
    <property type="entry name" value="R-SNARE_STXBP5_6"/>
    <property type="match status" value="1"/>
</dbReference>
<keyword evidence="4" id="KW-0963">Cytoplasm</keyword>
<dbReference type="SUPFAM" id="SSF50978">
    <property type="entry name" value="WD40 repeat-like"/>
    <property type="match status" value="2"/>
</dbReference>
<keyword evidence="9" id="KW-1185">Reference proteome</keyword>
<comment type="subcellular location">
    <subcellularLocation>
        <location evidence="1">Cytoplasm</location>
    </subcellularLocation>
</comment>
<dbReference type="InterPro" id="IPR001680">
    <property type="entry name" value="WD40_rpt"/>
</dbReference>
<sequence>MKRFSKVVRSGHGGKIFNHSSREEPVIVDRLRPEDFVLTKISRYGFPYQPTCLAYDPVQSILAIGAYDGSIRILGKPSVECHVQHESSAAVKELIFLINEGALISLCDDDYVHLLTCMHLPFSSKWLFVGTERGNVHVVNIESFKLSGYTIHWNKAIEIKCKAHPGPVLLLGFDTGMAVVWSLRGKTVEHRSVVSAHWLNDGKRFMCSHTDGTLTVWSLKNSDKPAETLSPHTSAKSIKERPCQPIFKVQWLAVSSGDPFVLFSGGTCSSKKKGLTLMQGHSLRVLCTDTVLDFVCITSTPWGEVFDLLSSSAKLTSFEIPYTFNIHDSPPWPIVGGILSEPPEDAIGELIVTGHSDGSVKFWAASSAGLKCLYKLSTSKIFEKNTNSAVENSETNGKDVQCEGSSSAGCESSTLSMADLDCHAVNKIELCVRSRTLLVAGTSHVIVYQFSMSEETLELVQLDINMTFDPNQDYSPQSPGEPSSLTDDRGEGLVFSPKQTSMTMSCPALTCKTGLYKRTPGFQPFVCCFTSVGGGDAIPVSALAVSSEFGVICISNGPCLALVDIVQRKLITVLSAQDMSVSGSPVLGTPTTPIQTGTPLTFSINSDGTGGEFHVDINSKSERRKSRPVRPPPPVRRLSNKSDGSDGTDGAHNLISPSLWVGTALGSVFVVVLNLPAPEQRETQPVLTITIGTLLQPKAGVVHSISVLDSQGHLFPSPFRFWREKDSVSSKRCSVVSREMMDRHFVAVCTEREVKVYSLPTSQQHPKCFSEANAVDEIMEVFFTGSSCLLCLNSLGKVLAFSLPNLSLLMDVECTFLMNDYRFLKTLVFSEDAQAVILCSPFEIQRLSMFARPGMLTENQDSLFRVMDAPEPPSKGFFSSLFSSAASPLDREQLFGAESGNASRSLTDRFNGPGMEKLQETSSGLAGVMARNKQALTERGEKLSALEIKTEQMNVQAKAFADAAHQLSMKYKEKKWYQV</sequence>
<dbReference type="Pfam" id="PF08596">
    <property type="entry name" value="Lgl_C"/>
    <property type="match status" value="1"/>
</dbReference>
<feature type="domain" description="V-SNARE coiled-coil homology" evidence="7">
    <location>
        <begin position="914"/>
        <end position="974"/>
    </location>
</feature>
<accession>A0AAD9VE07</accession>
<dbReference type="Pfam" id="PF08366">
    <property type="entry name" value="LLGL"/>
    <property type="match status" value="1"/>
</dbReference>
<keyword evidence="3" id="KW-0268">Exocytosis</keyword>
<dbReference type="GO" id="GO:0005886">
    <property type="term" value="C:plasma membrane"/>
    <property type="evidence" value="ECO:0007669"/>
    <property type="project" value="TreeGrafter"/>
</dbReference>
<dbReference type="Gene3D" id="2.130.10.10">
    <property type="entry name" value="YVTN repeat-like/Quinoprotein amine dehydrogenase"/>
    <property type="match status" value="2"/>
</dbReference>
<dbReference type="GO" id="GO:0031201">
    <property type="term" value="C:SNARE complex"/>
    <property type="evidence" value="ECO:0007669"/>
    <property type="project" value="TreeGrafter"/>
</dbReference>
<feature type="compositionally biased region" description="Polar residues" evidence="6">
    <location>
        <begin position="470"/>
        <end position="485"/>
    </location>
</feature>
<reference evidence="8" key="2">
    <citation type="journal article" date="2023" name="Science">
        <title>Genomic signatures of disease resistance in endangered staghorn corals.</title>
        <authorList>
            <person name="Vollmer S.V."/>
            <person name="Selwyn J.D."/>
            <person name="Despard B.A."/>
            <person name="Roesel C.L."/>
        </authorList>
    </citation>
    <scope>NUCLEOTIDE SEQUENCE</scope>
    <source>
        <strain evidence="8">K2</strain>
    </source>
</reference>
<dbReference type="PANTHER" id="PTHR10241">
    <property type="entry name" value="LETHAL 2 GIANT LARVAE PROTEIN"/>
    <property type="match status" value="1"/>
</dbReference>
<dbReference type="GO" id="GO:0019905">
    <property type="term" value="F:syntaxin binding"/>
    <property type="evidence" value="ECO:0007669"/>
    <property type="project" value="TreeGrafter"/>
</dbReference>
<comment type="similarity">
    <text evidence="2">Belongs to the WD repeat L(2)GL family.</text>
</comment>
<gene>
    <name evidence="8" type="ORF">P5673_004636</name>
</gene>
<dbReference type="EMBL" id="JARQWQ010000007">
    <property type="protein sequence ID" value="KAK2570919.1"/>
    <property type="molecule type" value="Genomic_DNA"/>
</dbReference>
<dbReference type="SUPFAM" id="SSF58038">
    <property type="entry name" value="SNARE fusion complex"/>
    <property type="match status" value="1"/>
</dbReference>
<evidence type="ECO:0000313" key="9">
    <source>
        <dbReference type="Proteomes" id="UP001249851"/>
    </source>
</evidence>
<dbReference type="GO" id="GO:0045159">
    <property type="term" value="F:myosin II binding"/>
    <property type="evidence" value="ECO:0007669"/>
    <property type="project" value="TreeGrafter"/>
</dbReference>
<feature type="region of interest" description="Disordered" evidence="6">
    <location>
        <begin position="607"/>
        <end position="649"/>
    </location>
</feature>
<dbReference type="PANTHER" id="PTHR10241:SF25">
    <property type="entry name" value="TOMOSYN, ISOFORM C"/>
    <property type="match status" value="1"/>
</dbReference>
<organism evidence="8 9">
    <name type="scientific">Acropora cervicornis</name>
    <name type="common">Staghorn coral</name>
    <dbReference type="NCBI Taxonomy" id="6130"/>
    <lineage>
        <taxon>Eukaryota</taxon>
        <taxon>Metazoa</taxon>
        <taxon>Cnidaria</taxon>
        <taxon>Anthozoa</taxon>
        <taxon>Hexacorallia</taxon>
        <taxon>Scleractinia</taxon>
        <taxon>Astrocoeniina</taxon>
        <taxon>Acroporidae</taxon>
        <taxon>Acropora</taxon>
    </lineage>
</organism>
<dbReference type="Pfam" id="PF00957">
    <property type="entry name" value="Synaptobrevin"/>
    <property type="match status" value="1"/>
</dbReference>
<dbReference type="SMART" id="SM00320">
    <property type="entry name" value="WD40"/>
    <property type="match status" value="3"/>
</dbReference>